<dbReference type="EMBL" id="QJVJ01000013">
    <property type="protein sequence ID" value="PYI51373.1"/>
    <property type="molecule type" value="Genomic_DNA"/>
</dbReference>
<dbReference type="PANTHER" id="PTHR43308:SF5">
    <property type="entry name" value="S-LAYER PROTEIN _ PEPTIDOGLYCAN ENDO-BETA-N-ACETYLGLUCOSAMINIDASE"/>
    <property type="match status" value="1"/>
</dbReference>
<keyword evidence="2" id="KW-0472">Membrane</keyword>
<feature type="compositionally biased region" description="Low complexity" evidence="1">
    <location>
        <begin position="473"/>
        <end position="486"/>
    </location>
</feature>
<dbReference type="Proteomes" id="UP000247476">
    <property type="component" value="Unassembled WGS sequence"/>
</dbReference>
<organism evidence="4 5">
    <name type="scientific">Paenibacillus flagellatus</name>
    <dbReference type="NCBI Taxonomy" id="2211139"/>
    <lineage>
        <taxon>Bacteria</taxon>
        <taxon>Bacillati</taxon>
        <taxon>Bacillota</taxon>
        <taxon>Bacilli</taxon>
        <taxon>Bacillales</taxon>
        <taxon>Paenibacillaceae</taxon>
        <taxon>Paenibacillus</taxon>
    </lineage>
</organism>
<proteinExistence type="predicted"/>
<evidence type="ECO:0000313" key="4">
    <source>
        <dbReference type="EMBL" id="PYI51373.1"/>
    </source>
</evidence>
<evidence type="ECO:0000256" key="1">
    <source>
        <dbReference type="SAM" id="MobiDB-lite"/>
    </source>
</evidence>
<name>A0A2V5K1H3_9BACL</name>
<accession>A0A2V5K1H3</accession>
<protein>
    <recommendedName>
        <fullName evidence="3">SLH domain-containing protein</fullName>
    </recommendedName>
</protein>
<keyword evidence="5" id="KW-1185">Reference proteome</keyword>
<sequence>MVAVRQKVENRAAGPYETIAGTIKTGVREDQTAMKRKTLRQLLCTGMSIGLVLACGMSAWAAPANDVGGHWAEKQLKEWLSKGYIQGYEDGSVQPDKAVTRAEFLALINRSFGLTGEAAVDYPDVTAGSWQHAEVAKALKAGYVSGYEDHTFRPSKPISRQEAAAIIAKLVELPAPASAEGALNAFKDAGDIADWSKPAVAAVVEKGLMDGYEDRSYRPNRSITRAEAVATLNAALETRAVDPSTVVYGKAGVYGPETGSETIAGDVVIEAAGITLRNVVVEGDLTVAAGVGGGDATLDNVTVKGTTRVHGGGEHSVHFNNTVLATVVVDKKDGTIRIVAEGSTRVETVTVLSPALVEEAGLTSDGFVAVKLADELPADAKVTLIGKFDSVDIQAASIAVEVPQGSVGKLNVAKEAGRSSVKLGEGTTVAELVLNAVLKVLGQGTIQKATANEGSQGSSFEKKPAAVEGAQKDAVASGGNAPAAGGTTSGGGSDSGGSTTDDQPPAAPAVTGVTEGATYASAAPTWSEVAGVTIAATLAKDGGAAEPYAKGTPIEATGSYTLVVTATKASNGMTAKATVHFAVDADAPAAPVVAGVTEGETYASAAPTWSEVAGVTSAATLAKDGGAAEPYASGTPIEATGSYELVVTATKASNGKTAAATVAFKVDADLPAAPVVTGVTEGATYVSATPAWTDAAGVTSAATLSKNGGAAESYASGTPITATGSYELVVTATKASNGKTASTTVSFKVDAEAPAAPVVKGVTEGATYASATPAWSEIAGVTSAATLSKDGRAAESYASGTPITATGSYELIVTATKTSNGLTASTTVTFSIDADVPAAPVVTGVTEGATYVSATPAWTDATGTTSTATLAKNGGTAEPYASGTPIAASGSYVLEVTATKTSNGKTATTTVSFKVDAEAPAAPVVTGVTEGATYASATPAWTDAAGTTSTATLTKNGGAAEPYTSGTPIAATGTYALEVTATKTSNGLTASTTVTFTVDAEAPAAPVVTGVTEGATYASATPTWTDAAGTTSTATLTKNGGAANPYAKGTPITETGTYALEVTASKTSNGLTATTTVTFAVDAEAPATPSVTGVTYGLTYASATPTWTDEPGTTSTATLSKDGGAPAAYTSGTTIDADGSYVLVVTATKTLNGLTATTTIPFTIDTVPPARPTVTGVTYSVYAPTWTDVPGVTITAVLEKDNVVIPFAKGDTLTDPGHYKLTVTARKESNGLEDVATYEFTI</sequence>
<keyword evidence="2" id="KW-1133">Transmembrane helix</keyword>
<gene>
    <name evidence="4" type="ORF">DLM86_25445</name>
</gene>
<reference evidence="4 5" key="1">
    <citation type="submission" date="2018-05" db="EMBL/GenBank/DDBJ databases">
        <title>Paenibacillus flagellatus sp. nov., isolated from selenium mineral soil.</title>
        <authorList>
            <person name="Dai X."/>
        </authorList>
    </citation>
    <scope>NUCLEOTIDE SEQUENCE [LARGE SCALE GENOMIC DNA]</scope>
    <source>
        <strain evidence="4 5">DXL2</strain>
    </source>
</reference>
<comment type="caution">
    <text evidence="4">The sequence shown here is derived from an EMBL/GenBank/DDBJ whole genome shotgun (WGS) entry which is preliminary data.</text>
</comment>
<evidence type="ECO:0000259" key="3">
    <source>
        <dbReference type="PROSITE" id="PS51272"/>
    </source>
</evidence>
<dbReference type="AlphaFoldDB" id="A0A2V5K1H3"/>
<feature type="domain" description="SLH" evidence="3">
    <location>
        <begin position="183"/>
        <end position="246"/>
    </location>
</feature>
<feature type="transmembrane region" description="Helical" evidence="2">
    <location>
        <begin position="42"/>
        <end position="62"/>
    </location>
</feature>
<dbReference type="Pfam" id="PF00395">
    <property type="entry name" value="SLH"/>
    <property type="match status" value="3"/>
</dbReference>
<feature type="domain" description="SLH" evidence="3">
    <location>
        <begin position="118"/>
        <end position="181"/>
    </location>
</feature>
<evidence type="ECO:0000256" key="2">
    <source>
        <dbReference type="SAM" id="Phobius"/>
    </source>
</evidence>
<keyword evidence="2" id="KW-0812">Transmembrane</keyword>
<dbReference type="InterPro" id="IPR051465">
    <property type="entry name" value="Cell_Envelope_Struct_Comp"/>
</dbReference>
<feature type="region of interest" description="Disordered" evidence="1">
    <location>
        <begin position="451"/>
        <end position="510"/>
    </location>
</feature>
<dbReference type="PANTHER" id="PTHR43308">
    <property type="entry name" value="OUTER MEMBRANE PROTEIN ALPHA-RELATED"/>
    <property type="match status" value="1"/>
</dbReference>
<feature type="domain" description="SLH" evidence="3">
    <location>
        <begin position="59"/>
        <end position="117"/>
    </location>
</feature>
<evidence type="ECO:0000313" key="5">
    <source>
        <dbReference type="Proteomes" id="UP000247476"/>
    </source>
</evidence>
<dbReference type="InterPro" id="IPR001119">
    <property type="entry name" value="SLH_dom"/>
</dbReference>
<dbReference type="PROSITE" id="PS51272">
    <property type="entry name" value="SLH"/>
    <property type="match status" value="3"/>
</dbReference>